<dbReference type="EMBL" id="HBFX01007964">
    <property type="protein sequence ID" value="CAD8950271.1"/>
    <property type="molecule type" value="Transcribed_RNA"/>
</dbReference>
<gene>
    <name evidence="1" type="ORF">HAND00432_LOCUS4790</name>
</gene>
<name>A0A6U2JF45_HEMAN</name>
<sequence>MCLSKFWYLTVCPSARDPHDVLLEAGVHQDSFVTPTTHNMVCIYLRLDAEASESDVRGRFGVGCQTVDLVEASQAASVAKQIREHGQRVANAQGEEQRGAHDVAVHALRIARAVLDPAVLDEVIFEFVGDVLAEFDISGSPPSSED</sequence>
<evidence type="ECO:0000313" key="1">
    <source>
        <dbReference type="EMBL" id="CAD8950271.1"/>
    </source>
</evidence>
<accession>A0A6U2JF45</accession>
<dbReference type="AlphaFoldDB" id="A0A6U2JF45"/>
<protein>
    <submittedName>
        <fullName evidence="1">Uncharacterized protein</fullName>
    </submittedName>
</protein>
<proteinExistence type="predicted"/>
<organism evidence="1">
    <name type="scientific">Hemiselmis andersenii</name>
    <name type="common">Cryptophyte alga</name>
    <dbReference type="NCBI Taxonomy" id="464988"/>
    <lineage>
        <taxon>Eukaryota</taxon>
        <taxon>Cryptophyceae</taxon>
        <taxon>Cryptomonadales</taxon>
        <taxon>Hemiselmidaceae</taxon>
        <taxon>Hemiselmis</taxon>
    </lineage>
</organism>
<reference evidence="1" key="1">
    <citation type="submission" date="2021-01" db="EMBL/GenBank/DDBJ databases">
        <authorList>
            <person name="Corre E."/>
            <person name="Pelletier E."/>
            <person name="Niang G."/>
            <person name="Scheremetjew M."/>
            <person name="Finn R."/>
            <person name="Kale V."/>
            <person name="Holt S."/>
            <person name="Cochrane G."/>
            <person name="Meng A."/>
            <person name="Brown T."/>
            <person name="Cohen L."/>
        </authorList>
    </citation>
    <scope>NUCLEOTIDE SEQUENCE</scope>
    <source>
        <strain evidence="1">CCMP644</strain>
    </source>
</reference>